<reference evidence="1 2" key="1">
    <citation type="submission" date="2020-01" db="EMBL/GenBank/DDBJ databases">
        <title>Draft genome sequence of Cand. Neptunochlamydia vexilliferae K9.</title>
        <authorList>
            <person name="Schulz F."/>
            <person name="Koestlbacher S."/>
            <person name="Wascher F."/>
            <person name="Pizzetti I."/>
            <person name="Horn M."/>
        </authorList>
    </citation>
    <scope>NUCLEOTIDE SEQUENCE [LARGE SCALE GENOMIC DNA]</scope>
    <source>
        <strain evidence="1 2">K9</strain>
    </source>
</reference>
<keyword evidence="2" id="KW-1185">Reference proteome</keyword>
<comment type="caution">
    <text evidence="1">The sequence shown here is derived from an EMBL/GenBank/DDBJ whole genome shotgun (WGS) entry which is preliminary data.</text>
</comment>
<evidence type="ECO:0000313" key="1">
    <source>
        <dbReference type="EMBL" id="MBF5058975.1"/>
    </source>
</evidence>
<proteinExistence type="predicted"/>
<accession>A0ABS0B075</accession>
<evidence type="ECO:0000313" key="2">
    <source>
        <dbReference type="Proteomes" id="UP001194714"/>
    </source>
</evidence>
<name>A0ABS0B075_9BACT</name>
<sequence>MATSSSSNAQPLLNRCMCFQPDTLQTSIGVKGWAALMQEALEKKDDTACKTLVRAFVDIRPPLDLSEEKRVIFGGFNQFKNGGSNACTFCAQIFLLTVFKKGLGGMSSEVVNQIVDRGLAIYEVGQEVRKANKDVKMLWESPDSEAILGLTQLDSKIWPEMEKYKMLPGQKGSALEHFKNFLASLEQVATQVGSFGVVITNEGKTSSLVVFRHENSFRYGLFDSHGNSEINPKSKNAFVLCSSKRNEIAEGLLKLFPPKDNPKQINTFLVRVEEEIQLPNLETSHKTYYLGVGFLALTIVAVAQKKGYLNFITDYTDQKGQTITPLAPRQIPII</sequence>
<dbReference type="Proteomes" id="UP001194714">
    <property type="component" value="Unassembled WGS sequence"/>
</dbReference>
<organism evidence="1 2">
    <name type="scientific">Candidatus Neptunichlamydia vexilliferae</name>
    <dbReference type="NCBI Taxonomy" id="1651774"/>
    <lineage>
        <taxon>Bacteria</taxon>
        <taxon>Pseudomonadati</taxon>
        <taxon>Chlamydiota</taxon>
        <taxon>Chlamydiia</taxon>
        <taxon>Parachlamydiales</taxon>
        <taxon>Simkaniaceae</taxon>
        <taxon>Candidatus Neptunichlamydia</taxon>
    </lineage>
</organism>
<dbReference type="RefSeq" id="WP_194847275.1">
    <property type="nucleotide sequence ID" value="NZ_JAAEJV010000007.1"/>
</dbReference>
<gene>
    <name evidence="1" type="ORF">NEPTK9_000475</name>
</gene>
<dbReference type="Gene3D" id="3.90.70.120">
    <property type="match status" value="1"/>
</dbReference>
<protein>
    <submittedName>
        <fullName evidence="1">Uncharacterized protein</fullName>
    </submittedName>
</protein>
<dbReference type="EMBL" id="JAAEJV010000007">
    <property type="protein sequence ID" value="MBF5058975.1"/>
    <property type="molecule type" value="Genomic_DNA"/>
</dbReference>